<dbReference type="Proteomes" id="UP000032668">
    <property type="component" value="Unassembled WGS sequence"/>
</dbReference>
<dbReference type="AlphaFoldDB" id="A0A0D6PEZ9"/>
<dbReference type="STRING" id="1120923.SAMN02746095_02954"/>
<dbReference type="OrthoDB" id="7283651at2"/>
<protein>
    <submittedName>
        <fullName evidence="1">Uncharacterized protein</fullName>
    </submittedName>
</protein>
<sequence length="285" mass="28914">MADISDVANALVSACAAAIYPGGASASVTGANTRVYYGWPVAENLDNDGAAGIVNVSVFASTNMTKLTTRYPIDWGAMVTVPTVTLTATLSGQVITLGGTGGAGQNFGILAGNTAYIHSVTASDTPGTVAAAFAAALGAVGVTASGDAITFPASLPVYAARVGAVGQWLGEMRRQEQGFLVTVFAPTPALRDATAAAIDGALAGVNWLTLADGSSGRLLYHSSRSDDKPGVATVWRRTLTYTVEYATTQAFAAAQLLFMGLTVTADGSAVNMPPGNLMPSTIIQI</sequence>
<reference evidence="1 2" key="1">
    <citation type="submission" date="2012-11" db="EMBL/GenBank/DDBJ databases">
        <title>Whole genome sequence of Acidocella aminolytica 101 = DSM 11237.</title>
        <authorList>
            <person name="Azuma Y."/>
            <person name="Higashiura N."/>
            <person name="Hirakawa H."/>
            <person name="Matsushita K."/>
        </authorList>
    </citation>
    <scope>NUCLEOTIDE SEQUENCE [LARGE SCALE GENOMIC DNA]</scope>
    <source>
        <strain evidence="2">101 / DSM 11237</strain>
    </source>
</reference>
<organism evidence="1 2">
    <name type="scientific">Acidocella aminolytica 101 = DSM 11237</name>
    <dbReference type="NCBI Taxonomy" id="1120923"/>
    <lineage>
        <taxon>Bacteria</taxon>
        <taxon>Pseudomonadati</taxon>
        <taxon>Pseudomonadota</taxon>
        <taxon>Alphaproteobacteria</taxon>
        <taxon>Acetobacterales</taxon>
        <taxon>Acidocellaceae</taxon>
        <taxon>Acidocella</taxon>
    </lineage>
</organism>
<comment type="caution">
    <text evidence="1">The sequence shown here is derived from an EMBL/GenBank/DDBJ whole genome shotgun (WGS) entry which is preliminary data.</text>
</comment>
<keyword evidence="2" id="KW-1185">Reference proteome</keyword>
<proteinExistence type="predicted"/>
<name>A0A0D6PEZ9_9PROT</name>
<dbReference type="RefSeq" id="WP_048878220.1">
    <property type="nucleotide sequence ID" value="NZ_BANC01000030.1"/>
</dbReference>
<evidence type="ECO:0000313" key="2">
    <source>
        <dbReference type="Proteomes" id="UP000032668"/>
    </source>
</evidence>
<evidence type="ECO:0000313" key="1">
    <source>
        <dbReference type="EMBL" id="GAN79778.1"/>
    </source>
</evidence>
<accession>A0A0D6PEZ9</accession>
<gene>
    <name evidence="1" type="ORF">Aam_030_011</name>
</gene>
<dbReference type="EMBL" id="BANC01000030">
    <property type="protein sequence ID" value="GAN79778.1"/>
    <property type="molecule type" value="Genomic_DNA"/>
</dbReference>